<dbReference type="Gene3D" id="2.40.160.120">
    <property type="match status" value="1"/>
</dbReference>
<evidence type="ECO:0000256" key="1">
    <source>
        <dbReference type="ARBA" id="ARBA00023121"/>
    </source>
</evidence>
<dbReference type="Pfam" id="PF01237">
    <property type="entry name" value="Oxysterol_BP"/>
    <property type="match status" value="1"/>
</dbReference>
<dbReference type="GO" id="GO:0005794">
    <property type="term" value="C:Golgi apparatus"/>
    <property type="evidence" value="ECO:0007669"/>
    <property type="project" value="TreeGrafter"/>
</dbReference>
<sequence length="329" mass="37431">MYADSFAHPDQFVKIVDMPTPKERMVQVVRWYLSSYHAGRKSQVAKKPYNPVLGEVFRCHWDLDGANDSHNSSTEKLEVGDGPVPWCSPEQLSFVAEQVSHHPPISAFYAEHVNKRIQFDAWVWTKSKFLGLSIGVHNIGRGVVTLLDHGEEYTVTFPNGYGRSILTVPWIELGGSVCIECPQTGHKANIEFLTKPFYGGKKHRVTCEVFAVNEKKPYYTAQGEWNTRMDGRWTESGRTEVVFEVSSMKARRKRVSPVSRQMAHESRRVWRHVTAALRAADTDAATAAKRRLEQTQRDQAKVRHDTGDKWITQVISPPILRYTPHTTIG</sequence>
<evidence type="ECO:0000313" key="5">
    <source>
        <dbReference type="Proteomes" id="UP000053240"/>
    </source>
</evidence>
<keyword evidence="3" id="KW-0445">Lipid transport</keyword>
<dbReference type="InterPro" id="IPR000648">
    <property type="entry name" value="Oxysterol-bd"/>
</dbReference>
<dbReference type="SUPFAM" id="SSF144000">
    <property type="entry name" value="Oxysterol-binding protein-like"/>
    <property type="match status" value="1"/>
</dbReference>
<dbReference type="InParanoid" id="A0A0N1IPP5"/>
<dbReference type="Gene3D" id="6.10.140.1150">
    <property type="match status" value="1"/>
</dbReference>
<name>A0A0N1IPP5_PAPMA</name>
<reference evidence="4 5" key="1">
    <citation type="journal article" date="2015" name="Nat. Commun.">
        <title>Outbred genome sequencing and CRISPR/Cas9 gene editing in butterflies.</title>
        <authorList>
            <person name="Li X."/>
            <person name="Fan D."/>
            <person name="Zhang W."/>
            <person name="Liu G."/>
            <person name="Zhang L."/>
            <person name="Zhao L."/>
            <person name="Fang X."/>
            <person name="Chen L."/>
            <person name="Dong Y."/>
            <person name="Chen Y."/>
            <person name="Ding Y."/>
            <person name="Zhao R."/>
            <person name="Feng M."/>
            <person name="Zhu Y."/>
            <person name="Feng Y."/>
            <person name="Jiang X."/>
            <person name="Zhu D."/>
            <person name="Xiang H."/>
            <person name="Feng X."/>
            <person name="Li S."/>
            <person name="Wang J."/>
            <person name="Zhang G."/>
            <person name="Kronforst M.R."/>
            <person name="Wang W."/>
        </authorList>
    </citation>
    <scope>NUCLEOTIDE SEQUENCE [LARGE SCALE GENOMIC DNA]</scope>
    <source>
        <strain evidence="4">Ya'a_city_454_Pm</strain>
        <tissue evidence="4">Whole body</tissue>
    </source>
</reference>
<keyword evidence="1" id="KW-0446">Lipid-binding</keyword>
<dbReference type="PROSITE" id="PS01013">
    <property type="entry name" value="OSBP"/>
    <property type="match status" value="1"/>
</dbReference>
<dbReference type="FunFam" id="2.40.160.120:FF:000014">
    <property type="entry name" value="Oxysterol-binding protein"/>
    <property type="match status" value="1"/>
</dbReference>
<accession>A0A0N1IPP5</accession>
<evidence type="ECO:0000256" key="3">
    <source>
        <dbReference type="RuleBase" id="RU003845"/>
    </source>
</evidence>
<organism evidence="4 5">
    <name type="scientific">Papilio machaon</name>
    <name type="common">Old World swallowtail butterfly</name>
    <dbReference type="NCBI Taxonomy" id="76193"/>
    <lineage>
        <taxon>Eukaryota</taxon>
        <taxon>Metazoa</taxon>
        <taxon>Ecdysozoa</taxon>
        <taxon>Arthropoda</taxon>
        <taxon>Hexapoda</taxon>
        <taxon>Insecta</taxon>
        <taxon>Pterygota</taxon>
        <taxon>Neoptera</taxon>
        <taxon>Endopterygota</taxon>
        <taxon>Lepidoptera</taxon>
        <taxon>Glossata</taxon>
        <taxon>Ditrysia</taxon>
        <taxon>Papilionoidea</taxon>
        <taxon>Papilionidae</taxon>
        <taxon>Papilioninae</taxon>
        <taxon>Papilio</taxon>
    </lineage>
</organism>
<dbReference type="STRING" id="76193.A0A0N1IPP5"/>
<protein>
    <recommendedName>
        <fullName evidence="3">Oxysterol-binding protein</fullName>
    </recommendedName>
</protein>
<dbReference type="GO" id="GO:0006869">
    <property type="term" value="P:lipid transport"/>
    <property type="evidence" value="ECO:0007669"/>
    <property type="project" value="UniProtKB-KW"/>
</dbReference>
<dbReference type="EMBL" id="KQ460369">
    <property type="protein sequence ID" value="KPJ15428.1"/>
    <property type="molecule type" value="Genomic_DNA"/>
</dbReference>
<dbReference type="PANTHER" id="PTHR10972:SF200">
    <property type="entry name" value="OXYSTEROL-BINDING PROTEIN-RELATED PROTEIN 9"/>
    <property type="match status" value="1"/>
</dbReference>
<dbReference type="FunFam" id="1.10.287.2720:FF:000001">
    <property type="entry name" value="Oxysterol-binding OBPalpha"/>
    <property type="match status" value="1"/>
</dbReference>
<dbReference type="InterPro" id="IPR037239">
    <property type="entry name" value="OSBP_sf"/>
</dbReference>
<evidence type="ECO:0000256" key="2">
    <source>
        <dbReference type="RuleBase" id="RU003844"/>
    </source>
</evidence>
<dbReference type="GO" id="GO:0005829">
    <property type="term" value="C:cytosol"/>
    <property type="evidence" value="ECO:0007669"/>
    <property type="project" value="TreeGrafter"/>
</dbReference>
<dbReference type="Gene3D" id="1.10.287.2720">
    <property type="match status" value="1"/>
</dbReference>
<gene>
    <name evidence="4" type="ORF">RR48_01059</name>
</gene>
<proteinExistence type="inferred from homology"/>
<keyword evidence="3" id="KW-0813">Transport</keyword>
<dbReference type="AlphaFoldDB" id="A0A0N1IPP5"/>
<keyword evidence="5" id="KW-1185">Reference proteome</keyword>
<dbReference type="Proteomes" id="UP000053240">
    <property type="component" value="Unassembled WGS sequence"/>
</dbReference>
<evidence type="ECO:0000313" key="4">
    <source>
        <dbReference type="EMBL" id="KPJ15428.1"/>
    </source>
</evidence>
<dbReference type="GO" id="GO:0032934">
    <property type="term" value="F:sterol binding"/>
    <property type="evidence" value="ECO:0007669"/>
    <property type="project" value="TreeGrafter"/>
</dbReference>
<dbReference type="InterPro" id="IPR018494">
    <property type="entry name" value="Oxysterol-bd_CS"/>
</dbReference>
<dbReference type="PANTHER" id="PTHR10972">
    <property type="entry name" value="OXYSTEROL-BINDING PROTEIN-RELATED"/>
    <property type="match status" value="1"/>
</dbReference>
<dbReference type="GO" id="GO:0016020">
    <property type="term" value="C:membrane"/>
    <property type="evidence" value="ECO:0007669"/>
    <property type="project" value="TreeGrafter"/>
</dbReference>
<comment type="similarity">
    <text evidence="2">Belongs to the OSBP family.</text>
</comment>